<feature type="domain" description="D-isomer specific 2-hydroxyacid dehydrogenase NAD-binding" evidence="3">
    <location>
        <begin position="15"/>
        <end position="67"/>
    </location>
</feature>
<evidence type="ECO:0000259" key="3">
    <source>
        <dbReference type="Pfam" id="PF02826"/>
    </source>
</evidence>
<dbReference type="PANTHER" id="PTHR10996:SF178">
    <property type="entry name" value="2-HYDROXYACID DEHYDROGENASE YGL185C-RELATED"/>
    <property type="match status" value="1"/>
</dbReference>
<dbReference type="SUPFAM" id="SSF51735">
    <property type="entry name" value="NAD(P)-binding Rossmann-fold domains"/>
    <property type="match status" value="1"/>
</dbReference>
<reference evidence="4 5" key="1">
    <citation type="submission" date="2018-03" db="EMBL/GenBank/DDBJ databases">
        <title>Streptomyces dioscori sp. nov., a novel endophytic actinobacterium isolated from bulbil of Dioscorea bulbifera L.</title>
        <authorList>
            <person name="Zhikuan W."/>
        </authorList>
    </citation>
    <scope>NUCLEOTIDE SEQUENCE [LARGE SCALE GENOMIC DNA]</scope>
    <source>
        <strain evidence="4 5">A217</strain>
    </source>
</reference>
<dbReference type="GO" id="GO:0051287">
    <property type="term" value="F:NAD binding"/>
    <property type="evidence" value="ECO:0007669"/>
    <property type="project" value="InterPro"/>
</dbReference>
<dbReference type="InterPro" id="IPR050223">
    <property type="entry name" value="D-isomer_2-hydroxyacid_DH"/>
</dbReference>
<evidence type="ECO:0000313" key="4">
    <source>
        <dbReference type="EMBL" id="PSM42966.1"/>
    </source>
</evidence>
<organism evidence="4 5">
    <name type="scientific">Streptomyces dioscori</name>
    <dbReference type="NCBI Taxonomy" id="2109333"/>
    <lineage>
        <taxon>Bacteria</taxon>
        <taxon>Bacillati</taxon>
        <taxon>Actinomycetota</taxon>
        <taxon>Actinomycetes</taxon>
        <taxon>Kitasatosporales</taxon>
        <taxon>Streptomycetaceae</taxon>
        <taxon>Streptomyces</taxon>
        <taxon>Streptomyces aurantiacus group</taxon>
    </lineage>
</organism>
<protein>
    <recommendedName>
        <fullName evidence="3">D-isomer specific 2-hydroxyacid dehydrogenase NAD-binding domain-containing protein</fullName>
    </recommendedName>
</protein>
<dbReference type="GO" id="GO:0030267">
    <property type="term" value="F:glyoxylate reductase (NADPH) activity"/>
    <property type="evidence" value="ECO:0007669"/>
    <property type="project" value="TreeGrafter"/>
</dbReference>
<dbReference type="Gene3D" id="3.40.50.720">
    <property type="entry name" value="NAD(P)-binding Rossmann-like Domain"/>
    <property type="match status" value="1"/>
</dbReference>
<dbReference type="GO" id="GO:0016618">
    <property type="term" value="F:hydroxypyruvate reductase [NAD(P)H] activity"/>
    <property type="evidence" value="ECO:0007669"/>
    <property type="project" value="TreeGrafter"/>
</dbReference>
<dbReference type="GO" id="GO:0005829">
    <property type="term" value="C:cytosol"/>
    <property type="evidence" value="ECO:0007669"/>
    <property type="project" value="TreeGrafter"/>
</dbReference>
<accession>A0A2P8Q9P6</accession>
<dbReference type="PANTHER" id="PTHR10996">
    <property type="entry name" value="2-HYDROXYACID DEHYDROGENASE-RELATED"/>
    <property type="match status" value="1"/>
</dbReference>
<dbReference type="InterPro" id="IPR036291">
    <property type="entry name" value="NAD(P)-bd_dom_sf"/>
</dbReference>
<sequence length="79" mass="7968">MCVCAWTIDAGPGQTVDAVILCAPLTDETRGAFGAAGLALLRDGASLVNVARGELVDTDALVREVASSVSPGHVSSEGR</sequence>
<gene>
    <name evidence="4" type="ORF">C6Y14_12350</name>
</gene>
<name>A0A2P8Q9P6_9ACTN</name>
<dbReference type="Proteomes" id="UP000240429">
    <property type="component" value="Unassembled WGS sequence"/>
</dbReference>
<evidence type="ECO:0000313" key="5">
    <source>
        <dbReference type="Proteomes" id="UP000240429"/>
    </source>
</evidence>
<dbReference type="InterPro" id="IPR006140">
    <property type="entry name" value="D-isomer_DH_NAD-bd"/>
</dbReference>
<proteinExistence type="predicted"/>
<evidence type="ECO:0000256" key="1">
    <source>
        <dbReference type="ARBA" id="ARBA00023002"/>
    </source>
</evidence>
<keyword evidence="2" id="KW-0520">NAD</keyword>
<keyword evidence="5" id="KW-1185">Reference proteome</keyword>
<comment type="caution">
    <text evidence="4">The sequence shown here is derived from an EMBL/GenBank/DDBJ whole genome shotgun (WGS) entry which is preliminary data.</text>
</comment>
<dbReference type="EMBL" id="PYBJ01000007">
    <property type="protein sequence ID" value="PSM42966.1"/>
    <property type="molecule type" value="Genomic_DNA"/>
</dbReference>
<evidence type="ECO:0000256" key="2">
    <source>
        <dbReference type="ARBA" id="ARBA00023027"/>
    </source>
</evidence>
<dbReference type="AlphaFoldDB" id="A0A2P8Q9P6"/>
<keyword evidence="1" id="KW-0560">Oxidoreductase</keyword>
<dbReference type="Pfam" id="PF02826">
    <property type="entry name" value="2-Hacid_dh_C"/>
    <property type="match status" value="1"/>
</dbReference>